<accession>A0AAN9RSG6</accession>
<feature type="transmembrane region" description="Helical" evidence="1">
    <location>
        <begin position="139"/>
        <end position="156"/>
    </location>
</feature>
<dbReference type="PANTHER" id="PTHR34115:SF15">
    <property type="entry name" value="PROTEIN, PUTATIVE-RELATED"/>
    <property type="match status" value="1"/>
</dbReference>
<dbReference type="Proteomes" id="UP001374584">
    <property type="component" value="Unassembled WGS sequence"/>
</dbReference>
<evidence type="ECO:0000313" key="2">
    <source>
        <dbReference type="EMBL" id="KAK7382023.1"/>
    </source>
</evidence>
<comment type="caution">
    <text evidence="2">The sequence shown here is derived from an EMBL/GenBank/DDBJ whole genome shotgun (WGS) entry which is preliminary data.</text>
</comment>
<dbReference type="AlphaFoldDB" id="A0AAN9RSG6"/>
<keyword evidence="1" id="KW-1133">Transmembrane helix</keyword>
<dbReference type="EMBL" id="JAYMYR010000001">
    <property type="protein sequence ID" value="KAK7382023.1"/>
    <property type="molecule type" value="Genomic_DNA"/>
</dbReference>
<proteinExistence type="predicted"/>
<evidence type="ECO:0000313" key="3">
    <source>
        <dbReference type="Proteomes" id="UP001374584"/>
    </source>
</evidence>
<reference evidence="2 3" key="1">
    <citation type="submission" date="2024-01" db="EMBL/GenBank/DDBJ databases">
        <title>The genomes of 5 underutilized Papilionoideae crops provide insights into root nodulation and disease resistanc.</title>
        <authorList>
            <person name="Jiang F."/>
        </authorList>
    </citation>
    <scope>NUCLEOTIDE SEQUENCE [LARGE SCALE GENOMIC DNA]</scope>
    <source>
        <strain evidence="2">JINMINGXINNONG_FW02</strain>
        <tissue evidence="2">Leaves</tissue>
    </source>
</reference>
<protein>
    <submittedName>
        <fullName evidence="2">Uncharacterized protein</fullName>
    </submittedName>
</protein>
<name>A0AAN9RSG6_PHACN</name>
<sequence>MGSSSSFVVELEILQGLSRGLRWILLSSTASISHRSTKLEWWVQKKPWRSNERDFALVEREERKKEKEKEKLWPVGRVYAVLRRDYKSLATGEAMLSSKSRFNFLMADGAFGMRGSAVILNTGNIQICNMEIETNPVDALVAFIFFVLLPFLQLRYSENPTPFHLHPNTIWLSILGFPFLAFFFIASSPSRLTSTLVSELITFKPSSVSLLAGAVATRRLGMLHFPYLHFMVHHSCAPRYQNPLHGNKGATSK</sequence>
<gene>
    <name evidence="2" type="ORF">VNO80_00662</name>
</gene>
<dbReference type="PANTHER" id="PTHR34115">
    <property type="entry name" value="PROTEIN, PUTATIVE-RELATED"/>
    <property type="match status" value="1"/>
</dbReference>
<keyword evidence="3" id="KW-1185">Reference proteome</keyword>
<feature type="transmembrane region" description="Helical" evidence="1">
    <location>
        <begin position="168"/>
        <end position="186"/>
    </location>
</feature>
<organism evidence="2 3">
    <name type="scientific">Phaseolus coccineus</name>
    <name type="common">Scarlet runner bean</name>
    <name type="synonym">Phaseolus multiflorus</name>
    <dbReference type="NCBI Taxonomy" id="3886"/>
    <lineage>
        <taxon>Eukaryota</taxon>
        <taxon>Viridiplantae</taxon>
        <taxon>Streptophyta</taxon>
        <taxon>Embryophyta</taxon>
        <taxon>Tracheophyta</taxon>
        <taxon>Spermatophyta</taxon>
        <taxon>Magnoliopsida</taxon>
        <taxon>eudicotyledons</taxon>
        <taxon>Gunneridae</taxon>
        <taxon>Pentapetalae</taxon>
        <taxon>rosids</taxon>
        <taxon>fabids</taxon>
        <taxon>Fabales</taxon>
        <taxon>Fabaceae</taxon>
        <taxon>Papilionoideae</taxon>
        <taxon>50 kb inversion clade</taxon>
        <taxon>NPAAA clade</taxon>
        <taxon>indigoferoid/millettioid clade</taxon>
        <taxon>Phaseoleae</taxon>
        <taxon>Phaseolus</taxon>
    </lineage>
</organism>
<dbReference type="InterPro" id="IPR053258">
    <property type="entry name" value="Ca-permeable_cation_channel"/>
</dbReference>
<keyword evidence="1" id="KW-0812">Transmembrane</keyword>
<evidence type="ECO:0000256" key="1">
    <source>
        <dbReference type="SAM" id="Phobius"/>
    </source>
</evidence>
<keyword evidence="1" id="KW-0472">Membrane</keyword>